<comment type="similarity">
    <text evidence="1">Belongs to the short-chain dehydrogenases/reductases (SDR) family.</text>
</comment>
<keyword evidence="4" id="KW-1185">Reference proteome</keyword>
<evidence type="ECO:0000256" key="1">
    <source>
        <dbReference type="ARBA" id="ARBA00006484"/>
    </source>
</evidence>
<dbReference type="AlphaFoldDB" id="H0E0E2"/>
<dbReference type="EC" id="1.1.1.100" evidence="3"/>
<dbReference type="GO" id="GO:0004316">
    <property type="term" value="F:3-oxoacyl-[acyl-carrier-protein] reductase (NADPH) activity"/>
    <property type="evidence" value="ECO:0007669"/>
    <property type="project" value="UniProtKB-EC"/>
</dbReference>
<dbReference type="PRINTS" id="PR00080">
    <property type="entry name" value="SDRFAMILY"/>
</dbReference>
<dbReference type="PANTHER" id="PTHR42760:SF133">
    <property type="entry name" value="3-OXOACYL-[ACYL-CARRIER-PROTEIN] REDUCTASE"/>
    <property type="match status" value="1"/>
</dbReference>
<dbReference type="PATRIC" id="fig|1097667.3.peg.249"/>
<dbReference type="EMBL" id="AGUD01000007">
    <property type="protein sequence ID" value="EHN12847.1"/>
    <property type="molecule type" value="Genomic_DNA"/>
</dbReference>
<dbReference type="Proteomes" id="UP000005143">
    <property type="component" value="Unassembled WGS sequence"/>
</dbReference>
<dbReference type="OrthoDB" id="8959163at2"/>
<dbReference type="Gene3D" id="3.40.50.720">
    <property type="entry name" value="NAD(P)-binding Rossmann-like Domain"/>
    <property type="match status" value="1"/>
</dbReference>
<gene>
    <name evidence="3" type="ORF">PAI11_02500</name>
</gene>
<dbReference type="InterPro" id="IPR002347">
    <property type="entry name" value="SDR_fam"/>
</dbReference>
<evidence type="ECO:0000313" key="3">
    <source>
        <dbReference type="EMBL" id="EHN12847.1"/>
    </source>
</evidence>
<dbReference type="PRINTS" id="PR00081">
    <property type="entry name" value="GDHRDH"/>
</dbReference>
<organism evidence="3 4">
    <name type="scientific">Patulibacter medicamentivorans</name>
    <dbReference type="NCBI Taxonomy" id="1097667"/>
    <lineage>
        <taxon>Bacteria</taxon>
        <taxon>Bacillati</taxon>
        <taxon>Actinomycetota</taxon>
        <taxon>Thermoleophilia</taxon>
        <taxon>Solirubrobacterales</taxon>
        <taxon>Patulibacteraceae</taxon>
        <taxon>Patulibacter</taxon>
    </lineage>
</organism>
<dbReference type="InterPro" id="IPR036291">
    <property type="entry name" value="NAD(P)-bd_dom_sf"/>
</dbReference>
<comment type="caution">
    <text evidence="3">The sequence shown here is derived from an EMBL/GenBank/DDBJ whole genome shotgun (WGS) entry which is preliminary data.</text>
</comment>
<dbReference type="Pfam" id="PF13561">
    <property type="entry name" value="adh_short_C2"/>
    <property type="match status" value="1"/>
</dbReference>
<dbReference type="InterPro" id="IPR020904">
    <property type="entry name" value="Sc_DH/Rdtase_CS"/>
</dbReference>
<protein>
    <submittedName>
        <fullName evidence="3">3-oxoacyl-[acyl-carrier-protein] reductase</fullName>
        <ecNumber evidence="3">1.1.1.100</ecNumber>
    </submittedName>
</protein>
<sequence>MQLNLNDKVAVVTGGGSGIGLATVRQLAEEGARVVAADLDPSAATAIDGVVGIAGDLSSAEGPVAAVEAAVERWGRIDVLVNNVGIFPYRESFLSVSDDDWRTLLDVNFFSMVRASRAALPHMVRQGSGAIVSTASDVARAPDPFFVDYGVAKAGVLMLSKAISIEFGPKGVRSNCVSPGPTLTPAWEKPGGFAESLAEEFGLSKEEAIDHFAKEVRKMPLGRLGRPEDVANAIVFLASDAASHVTGADYQVDGGIVDAA</sequence>
<dbReference type="CDD" id="cd05233">
    <property type="entry name" value="SDR_c"/>
    <property type="match status" value="1"/>
</dbReference>
<accession>H0E0E2</accession>
<name>H0E0E2_9ACTN</name>
<dbReference type="SUPFAM" id="SSF51735">
    <property type="entry name" value="NAD(P)-binding Rossmann-fold domains"/>
    <property type="match status" value="1"/>
</dbReference>
<keyword evidence="2 3" id="KW-0560">Oxidoreductase</keyword>
<evidence type="ECO:0000313" key="4">
    <source>
        <dbReference type="Proteomes" id="UP000005143"/>
    </source>
</evidence>
<reference evidence="3 4" key="1">
    <citation type="journal article" date="2013" name="Biodegradation">
        <title>Quantitative proteomic analysis of ibuprofen-degrading Patulibacter sp. strain I11.</title>
        <authorList>
            <person name="Almeida B."/>
            <person name="Kjeldal H."/>
            <person name="Lolas I."/>
            <person name="Knudsen A.D."/>
            <person name="Carvalho G."/>
            <person name="Nielsen K.L."/>
            <person name="Barreto Crespo M.T."/>
            <person name="Stensballe A."/>
            <person name="Nielsen J.L."/>
        </authorList>
    </citation>
    <scope>NUCLEOTIDE SEQUENCE [LARGE SCALE GENOMIC DNA]</scope>
    <source>
        <strain evidence="3 4">I11</strain>
    </source>
</reference>
<dbReference type="FunFam" id="3.40.50.720:FF:000084">
    <property type="entry name" value="Short-chain dehydrogenase reductase"/>
    <property type="match status" value="1"/>
</dbReference>
<evidence type="ECO:0000256" key="2">
    <source>
        <dbReference type="ARBA" id="ARBA00023002"/>
    </source>
</evidence>
<dbReference type="RefSeq" id="WP_007569996.1">
    <property type="nucleotide sequence ID" value="NZ_AGUD01000007.1"/>
</dbReference>
<dbReference type="PANTHER" id="PTHR42760">
    <property type="entry name" value="SHORT-CHAIN DEHYDROGENASES/REDUCTASES FAMILY MEMBER"/>
    <property type="match status" value="1"/>
</dbReference>
<proteinExistence type="inferred from homology"/>
<dbReference type="PROSITE" id="PS00061">
    <property type="entry name" value="ADH_SHORT"/>
    <property type="match status" value="1"/>
</dbReference>